<keyword evidence="1" id="KW-0472">Membrane</keyword>
<feature type="transmembrane region" description="Helical" evidence="1">
    <location>
        <begin position="107"/>
        <end position="140"/>
    </location>
</feature>
<accession>F6K113</accession>
<name>F6K113_9BACT</name>
<sequence>MRGVLVCVVSLIVGFLLMPTVARLYKGTGSISEGTPAVAEVGECTRRGPIGRGGLGYYWDCRVTVWTSDGAVVKTEVKRSIVTPADHRVIFRESCDSDDCDYGRPSFWLWPVLLIIAGLAWRITIIGLIYGTVLFGWAAVTGRVPETDTAEPVLGPRPTVRKAESPEPGLTLELTRPEGVALYDHARPFVRIGDDVHELPGWGTHTFPLAPGRYRVEIIAVLRGLPLHNTKTTTSVRVRRDKGAIVRYEALDLSDLGAPAAT</sequence>
<dbReference type="Pfam" id="PF19873">
    <property type="entry name" value="DUF6346"/>
    <property type="match status" value="1"/>
</dbReference>
<evidence type="ECO:0000256" key="1">
    <source>
        <dbReference type="SAM" id="Phobius"/>
    </source>
</evidence>
<dbReference type="InterPro" id="IPR045927">
    <property type="entry name" value="DUF6346"/>
</dbReference>
<organism evidence="2">
    <name type="scientific">uncultured bacterium BAC AB649/1850</name>
    <dbReference type="NCBI Taxonomy" id="1037453"/>
    <lineage>
        <taxon>Bacteria</taxon>
        <taxon>environmental samples</taxon>
    </lineage>
</organism>
<protein>
    <submittedName>
        <fullName evidence="2">Uncharacterized protein</fullName>
    </submittedName>
</protein>
<proteinExistence type="predicted"/>
<dbReference type="EMBL" id="HM193369">
    <property type="protein sequence ID" value="AEE65515.1"/>
    <property type="molecule type" value="Genomic_DNA"/>
</dbReference>
<reference evidence="2" key="1">
    <citation type="submission" date="2010-05" db="EMBL/GenBank/DDBJ databases">
        <title>Fluostatin gene cluster.</title>
        <authorList>
            <person name="Feng Z."/>
            <person name="Brady S.F."/>
        </authorList>
    </citation>
    <scope>NUCLEOTIDE SEQUENCE</scope>
</reference>
<keyword evidence="1" id="KW-0812">Transmembrane</keyword>
<dbReference type="AlphaFoldDB" id="F6K113"/>
<evidence type="ECO:0000313" key="2">
    <source>
        <dbReference type="EMBL" id="AEE65515.1"/>
    </source>
</evidence>
<keyword evidence="1" id="KW-1133">Transmembrane helix</keyword>